<feature type="region of interest" description="Disordered" evidence="7">
    <location>
        <begin position="643"/>
        <end position="719"/>
    </location>
</feature>
<feature type="region of interest" description="Disordered" evidence="7">
    <location>
        <begin position="1"/>
        <end position="186"/>
    </location>
</feature>
<accession>A0A4Y7TPF9</accession>
<evidence type="ECO:0000256" key="1">
    <source>
        <dbReference type="ARBA" id="ARBA00005783"/>
    </source>
</evidence>
<keyword evidence="12" id="KW-1185">Reference proteome</keyword>
<evidence type="ECO:0000256" key="3">
    <source>
        <dbReference type="ARBA" id="ARBA00022517"/>
    </source>
</evidence>
<feature type="compositionally biased region" description="Acidic residues" evidence="7">
    <location>
        <begin position="662"/>
        <end position="673"/>
    </location>
</feature>
<dbReference type="InterPro" id="IPR007949">
    <property type="entry name" value="SDA1_MD"/>
</dbReference>
<organism evidence="11 12">
    <name type="scientific">Coprinellus micaceus</name>
    <name type="common">Glistening ink-cap mushroom</name>
    <name type="synonym">Coprinus micaceus</name>
    <dbReference type="NCBI Taxonomy" id="71717"/>
    <lineage>
        <taxon>Eukaryota</taxon>
        <taxon>Fungi</taxon>
        <taxon>Dikarya</taxon>
        <taxon>Basidiomycota</taxon>
        <taxon>Agaricomycotina</taxon>
        <taxon>Agaricomycetes</taxon>
        <taxon>Agaricomycetidae</taxon>
        <taxon>Agaricales</taxon>
        <taxon>Agaricineae</taxon>
        <taxon>Psathyrellaceae</taxon>
        <taxon>Coprinellus</taxon>
    </lineage>
</organism>
<evidence type="ECO:0000256" key="4">
    <source>
        <dbReference type="ARBA" id="ARBA00022927"/>
    </source>
</evidence>
<dbReference type="GO" id="GO:0005730">
    <property type="term" value="C:nucleolus"/>
    <property type="evidence" value="ECO:0007669"/>
    <property type="project" value="UniProtKB-SubCell"/>
</dbReference>
<feature type="region of interest" description="Disordered" evidence="7">
    <location>
        <begin position="735"/>
        <end position="854"/>
    </location>
</feature>
<evidence type="ECO:0000313" key="11">
    <source>
        <dbReference type="EMBL" id="TEB36063.1"/>
    </source>
</evidence>
<feature type="compositionally biased region" description="Basic and acidic residues" evidence="7">
    <location>
        <begin position="116"/>
        <end position="138"/>
    </location>
</feature>
<dbReference type="InterPro" id="IPR027312">
    <property type="entry name" value="Sda1"/>
</dbReference>
<evidence type="ECO:0000256" key="5">
    <source>
        <dbReference type="ARBA" id="ARBA00023242"/>
    </source>
</evidence>
<sequence>MSDNTLGLQLNLEESTAPAAAEESQPEQPQSPTEATKPKESKPRGYVNPDRVNTGGSQREKLGDDELAERMARIRLQNEKIKQRRLDVEADKAAFQKTQEEERSKQARNRQVQADINKKRDEVARRKMEKTQNREWDSGKPAATRSRNWAQEVEKDKAAPQKDGSWDKQVAAEESQPASSGWDTKGEYTDANVATCYPKETAQFPAQISALLLESYNVLSLDTKKTLVQNLVMLRNKGVTSSVDLMKTLFPLLPQTPSSGLRVFIRKTILNDIKSANLRTKNHKLNNAVQAMLFGMIERGIGGEFTGDKGKTKMANLPSDSRKTSEEAMWAIILAKELWRKGIWRDAKTVAIIAQGCFHPVIKAQSASLHFFLGDEDEEEDSDEEDEGIDVKGLLHQREINRKTRSGERRIRKQLKAAKNKSKKSDEPNTNFPALQLLRDPQTFGEKLYDILHNHDKKFSLDHKILIMQLLSRIMGSHKLCVLGFYTYIVKYLFHKQLRIPAILASLAQSVHDLTPPDALTPVIRKLAQEFVHPGVANEVIAAGINSIREVCRRQPWAMEEDLLSDLIEYRKSRDKQVIAASRGLLRLYREVNPGMLKKRERGKEATMAGLAGAAQPLPYGHAPEAAMDIDGLTALEDHLKEMEEGKGSDDESEDEWKGWDVEEDSSDSDSESDGWIAVSDDDGDLDISDSEDEKETDEEKKDDEPEAEKRVSQLATTKILTPADFALLDSLKASSSAATTSKNKRKSGDANDGLDNNNEFISENDILGPRKKAKADYEERMASIRAGREGREKFGSKKGKQNKAAPSSSTNREKARNKPFQMIMGSNAVKSKKKASLREKQRKLRAHIKQGKR</sequence>
<dbReference type="GO" id="GO:0000055">
    <property type="term" value="P:ribosomal large subunit export from nucleus"/>
    <property type="evidence" value="ECO:0007669"/>
    <property type="project" value="UniProtKB-UniRule"/>
</dbReference>
<evidence type="ECO:0000256" key="2">
    <source>
        <dbReference type="ARBA" id="ARBA00022448"/>
    </source>
</evidence>
<dbReference type="EMBL" id="QPFP01000006">
    <property type="protein sequence ID" value="TEB36063.1"/>
    <property type="molecule type" value="Genomic_DNA"/>
</dbReference>
<keyword evidence="2 6" id="KW-0813">Transport</keyword>
<keyword evidence="4 6" id="KW-0653">Protein transport</keyword>
<dbReference type="InterPro" id="IPR012977">
    <property type="entry name" value="SDA1_N"/>
</dbReference>
<dbReference type="InterPro" id="IPR048292">
    <property type="entry name" value="SDA1_C"/>
</dbReference>
<feature type="domain" description="SDA1 middle" evidence="8">
    <location>
        <begin position="676"/>
        <end position="788"/>
    </location>
</feature>
<feature type="compositionally biased region" description="Basic residues" evidence="7">
    <location>
        <begin position="831"/>
        <end position="854"/>
    </location>
</feature>
<dbReference type="Pfam" id="PF08158">
    <property type="entry name" value="SDA1_HEAT"/>
    <property type="match status" value="2"/>
</dbReference>
<dbReference type="PANTHER" id="PTHR12730:SF0">
    <property type="entry name" value="PROTEIN SDA1 HOMOLOG"/>
    <property type="match status" value="1"/>
</dbReference>
<feature type="compositionally biased region" description="Acidic residues" evidence="7">
    <location>
        <begin position="680"/>
        <end position="697"/>
    </location>
</feature>
<comment type="function">
    <text evidence="6">Required for 60S pre-ribosomal subunits export to the cytoplasm.</text>
</comment>
<name>A0A4Y7TPF9_COPMI</name>
<dbReference type="GO" id="GO:0015031">
    <property type="term" value="P:protein transport"/>
    <property type="evidence" value="ECO:0007669"/>
    <property type="project" value="UniProtKB-KW"/>
</dbReference>
<dbReference type="Proteomes" id="UP000298030">
    <property type="component" value="Unassembled WGS sequence"/>
</dbReference>
<feature type="compositionally biased region" description="Basic and acidic residues" evidence="7">
    <location>
        <begin position="775"/>
        <end position="796"/>
    </location>
</feature>
<dbReference type="Pfam" id="PF05285">
    <property type="entry name" value="SDA1_dom"/>
    <property type="match status" value="1"/>
</dbReference>
<gene>
    <name evidence="11" type="ORF">FA13DRAFT_1762255</name>
</gene>
<comment type="caution">
    <text evidence="11">The sequence shown here is derived from an EMBL/GenBank/DDBJ whole genome shotgun (WGS) entry which is preliminary data.</text>
</comment>
<feature type="domain" description="SDA1 C-terminal" evidence="10">
    <location>
        <begin position="808"/>
        <end position="854"/>
    </location>
</feature>
<evidence type="ECO:0000259" key="8">
    <source>
        <dbReference type="Pfam" id="PF05285"/>
    </source>
</evidence>
<feature type="domain" description="SDA1 N-terminal" evidence="9">
    <location>
        <begin position="191"/>
        <end position="298"/>
    </location>
</feature>
<dbReference type="OrthoDB" id="2196187at2759"/>
<proteinExistence type="inferred from homology"/>
<feature type="compositionally biased region" description="Basic and acidic residues" evidence="7">
    <location>
        <begin position="58"/>
        <end position="105"/>
    </location>
</feature>
<dbReference type="GO" id="GO:0042273">
    <property type="term" value="P:ribosomal large subunit biogenesis"/>
    <property type="evidence" value="ECO:0007669"/>
    <property type="project" value="UniProtKB-UniRule"/>
</dbReference>
<evidence type="ECO:0000259" key="9">
    <source>
        <dbReference type="Pfam" id="PF08158"/>
    </source>
</evidence>
<feature type="compositionally biased region" description="Basic and acidic residues" evidence="7">
    <location>
        <begin position="152"/>
        <end position="166"/>
    </location>
</feature>
<keyword evidence="3 6" id="KW-0690">Ribosome biogenesis</keyword>
<evidence type="ECO:0000256" key="6">
    <source>
        <dbReference type="RuleBase" id="RU365057"/>
    </source>
</evidence>
<feature type="compositionally biased region" description="Basic and acidic residues" evidence="7">
    <location>
        <begin position="698"/>
        <end position="712"/>
    </location>
</feature>
<feature type="domain" description="SDA1 N-terminal" evidence="9">
    <location>
        <begin position="322"/>
        <end position="574"/>
    </location>
</feature>
<comment type="subcellular location">
    <subcellularLocation>
        <location evidence="6">Nucleus</location>
        <location evidence="6">Nucleolus</location>
    </subcellularLocation>
</comment>
<feature type="compositionally biased region" description="Basic and acidic residues" evidence="7">
    <location>
        <begin position="643"/>
        <end position="661"/>
    </location>
</feature>
<dbReference type="Pfam" id="PF21638">
    <property type="entry name" value="SDA1_C"/>
    <property type="match status" value="1"/>
</dbReference>
<keyword evidence="5 6" id="KW-0539">Nucleus</keyword>
<dbReference type="AlphaFoldDB" id="A0A4Y7TPF9"/>
<dbReference type="PANTHER" id="PTHR12730">
    <property type="entry name" value="HSDA/SDA1-RELATED"/>
    <property type="match status" value="1"/>
</dbReference>
<protein>
    <recommendedName>
        <fullName evidence="6">Protein SDA1</fullName>
    </recommendedName>
</protein>
<evidence type="ECO:0000313" key="12">
    <source>
        <dbReference type="Proteomes" id="UP000298030"/>
    </source>
</evidence>
<dbReference type="STRING" id="71717.A0A4Y7TPF9"/>
<evidence type="ECO:0000259" key="10">
    <source>
        <dbReference type="Pfam" id="PF21638"/>
    </source>
</evidence>
<reference evidence="11 12" key="1">
    <citation type="journal article" date="2019" name="Nat. Ecol. Evol.">
        <title>Megaphylogeny resolves global patterns of mushroom evolution.</title>
        <authorList>
            <person name="Varga T."/>
            <person name="Krizsan K."/>
            <person name="Foldi C."/>
            <person name="Dima B."/>
            <person name="Sanchez-Garcia M."/>
            <person name="Sanchez-Ramirez S."/>
            <person name="Szollosi G.J."/>
            <person name="Szarkandi J.G."/>
            <person name="Papp V."/>
            <person name="Albert L."/>
            <person name="Andreopoulos W."/>
            <person name="Angelini C."/>
            <person name="Antonin V."/>
            <person name="Barry K.W."/>
            <person name="Bougher N.L."/>
            <person name="Buchanan P."/>
            <person name="Buyck B."/>
            <person name="Bense V."/>
            <person name="Catcheside P."/>
            <person name="Chovatia M."/>
            <person name="Cooper J."/>
            <person name="Damon W."/>
            <person name="Desjardin D."/>
            <person name="Finy P."/>
            <person name="Geml J."/>
            <person name="Haridas S."/>
            <person name="Hughes K."/>
            <person name="Justo A."/>
            <person name="Karasinski D."/>
            <person name="Kautmanova I."/>
            <person name="Kiss B."/>
            <person name="Kocsube S."/>
            <person name="Kotiranta H."/>
            <person name="LaButti K.M."/>
            <person name="Lechner B.E."/>
            <person name="Liimatainen K."/>
            <person name="Lipzen A."/>
            <person name="Lukacs Z."/>
            <person name="Mihaltcheva S."/>
            <person name="Morgado L.N."/>
            <person name="Niskanen T."/>
            <person name="Noordeloos M.E."/>
            <person name="Ohm R.A."/>
            <person name="Ortiz-Santana B."/>
            <person name="Ovrebo C."/>
            <person name="Racz N."/>
            <person name="Riley R."/>
            <person name="Savchenko A."/>
            <person name="Shiryaev A."/>
            <person name="Soop K."/>
            <person name="Spirin V."/>
            <person name="Szebenyi C."/>
            <person name="Tomsovsky M."/>
            <person name="Tulloss R.E."/>
            <person name="Uehling J."/>
            <person name="Grigoriev I.V."/>
            <person name="Vagvolgyi C."/>
            <person name="Papp T."/>
            <person name="Martin F.M."/>
            <person name="Miettinen O."/>
            <person name="Hibbett D.S."/>
            <person name="Nagy L.G."/>
        </authorList>
    </citation>
    <scope>NUCLEOTIDE SEQUENCE [LARGE SCALE GENOMIC DNA]</scope>
    <source>
        <strain evidence="11 12">FP101781</strain>
    </source>
</reference>
<comment type="similarity">
    <text evidence="1 6">Belongs to the SDA1 family.</text>
</comment>
<evidence type="ECO:0000256" key="7">
    <source>
        <dbReference type="SAM" id="MobiDB-lite"/>
    </source>
</evidence>
<feature type="compositionally biased region" description="Low complexity" evidence="7">
    <location>
        <begin position="13"/>
        <end position="35"/>
    </location>
</feature>